<reference evidence="1 2" key="1">
    <citation type="submission" date="2019-07" db="EMBL/GenBank/DDBJ databases">
        <title>Genomic Encyclopedia of Type Strains, Phase I: the one thousand microbial genomes (KMG-I) project.</title>
        <authorList>
            <person name="Kyrpides N."/>
        </authorList>
    </citation>
    <scope>NUCLEOTIDE SEQUENCE [LARGE SCALE GENOMIC DNA]</scope>
    <source>
        <strain evidence="1 2">DSM 13558</strain>
    </source>
</reference>
<dbReference type="InterPro" id="IPR045527">
    <property type="entry name" value="DUF6470"/>
</dbReference>
<dbReference type="OrthoDB" id="2063031at2"/>
<name>A0A562J6D0_9FIRM</name>
<sequence length="202" mass="23106">MIEPLIEIKTIPMSMEFKINKARYEIINTNATFEMTRDKGGVQMHMKPTRLNIDTVEARYSAGIKSAMRSVEDFAQEGIQAAYKATARYAEEGNLMLDINFMDNPIPEIAMRRFFSDIDFNIGFSPSTGPDISWEPGELSINFEMDKLNFDWNVERPQINFIPGSIEFIINEYPRVEINYVGTPIFVPPSSNPYNKAIDTRA</sequence>
<proteinExistence type="predicted"/>
<protein>
    <submittedName>
        <fullName evidence="1">Uncharacterized protein</fullName>
    </submittedName>
</protein>
<dbReference type="Proteomes" id="UP000315343">
    <property type="component" value="Unassembled WGS sequence"/>
</dbReference>
<dbReference type="EMBL" id="VLKH01000008">
    <property type="protein sequence ID" value="TWH78751.1"/>
    <property type="molecule type" value="Genomic_DNA"/>
</dbReference>
<keyword evidence="2" id="KW-1185">Reference proteome</keyword>
<evidence type="ECO:0000313" key="1">
    <source>
        <dbReference type="EMBL" id="TWH78751.1"/>
    </source>
</evidence>
<dbReference type="AlphaFoldDB" id="A0A562J6D0"/>
<comment type="caution">
    <text evidence="1">The sequence shown here is derived from an EMBL/GenBank/DDBJ whole genome shotgun (WGS) entry which is preliminary data.</text>
</comment>
<organism evidence="1 2">
    <name type="scientific">Sedimentibacter saalensis</name>
    <dbReference type="NCBI Taxonomy" id="130788"/>
    <lineage>
        <taxon>Bacteria</taxon>
        <taxon>Bacillati</taxon>
        <taxon>Bacillota</taxon>
        <taxon>Tissierellia</taxon>
        <taxon>Sedimentibacter</taxon>
    </lineage>
</organism>
<evidence type="ECO:0000313" key="2">
    <source>
        <dbReference type="Proteomes" id="UP000315343"/>
    </source>
</evidence>
<gene>
    <name evidence="1" type="ORF">LY60_02780</name>
</gene>
<dbReference type="Pfam" id="PF20074">
    <property type="entry name" value="DUF6470"/>
    <property type="match status" value="1"/>
</dbReference>
<dbReference type="RefSeq" id="WP_145084841.1">
    <property type="nucleotide sequence ID" value="NZ_DAMBUX010000002.1"/>
</dbReference>
<accession>A0A562J6D0</accession>